<sequence>MSAKDSLKDCTEKCVSLQHGDSLGAIVTLREPSDKDVATSLSLLCGNVGSLVDSSGRCLLHLAASVGRMELAQWLVQRCGSDLNAQDRESGYTPLHRSIFYGQLNVAVILAQMGADLNIRDCNYLSPIELAMKDRLPQVTFSSNLPCELYVWGTNTNFNLGTGNMQGRLQPEILDFFRKMDRPVSIVQVYMEKFHTVMVSACGRVWTCGHGQGGRLGLGTERSVLAPMQVQLGTIPKKFILDPKFSPGQPEVCVSAAVGRDHTLLLMESHSILVFGLNTHHVLGLSPPPSHLLEPQRLSLKSIEDLKSPPLGVCAGRFHSVVWSRREILTFGLNAGQLGHPKSLEKTIIVPKPIHAMFYKDVDITHVAASDGATVVATGNRHIWVFHEYQRNKLSMRYSLEIEQVAVVGGHLDSGLEPSNLSEKGEPLKIAAISKEGSVFLWQEKDLHMTRCILSPSRQLKIVDLTLSKSVMLLVTNDGEVYTGVVKPCKKKANDIKPLKGRRTVPNYDGEYHVITKQMERGPIKEFLDPDVCYPVSLQRLQCAHRAVKITSDPKGRNFALIQTHPSVHLNNVPDLPLKGERLRQDLSNLLCEANEWDTVHDIIFQVGDRRFPAHKFIVSRQSNILLHMIREAKVPTAGGSVPVIEISDISPDIFEHLLHFIYAGECTLTQPSSPNCSLEKIKNPEKEKHLKSLHPNSKRRLSQQFEDDKGGRKSISESDNESLNILAQAKAAAKRLGLSKLLTHLNCMRYQDGDIIWTGGKEKVHIRNTEIVPMEWKETSEFSDIHIQSKDGHNFYVHKCILVARSEYFHHMLAGGWIESKGTRNLEMPLDQSILSVLFDYIYKDETPILDKIGGVDFELATYSLIAADQLLINPFKTRCEAALASLLTLQNVTMVLELAATYNASDLRNCCYQFICLNLPSLLEAGTLCGLPSFILEGLRDYYCTMHPRMECRVLTPLSYAPSPDFVKELAASNTILWDEELNFDELESQRKSKSFAKKKSRPRRTSESHRSRFRNDSVSSINSDDLDTSLDPEPLDWSDIVEKEESQMSQSFEKISLGDSKEATEKAEKQNQWTKVLSNSKIHKTIQARLKAAATAREEVLVVSPPKQESPVTTLHLHAYPPTPQSPQQAVQQVVTQNRPLKQDAPNITEKHFPQLGYSDGVRGSPKVSLVPMMPISEKRISKLSQKQRKKLALEESGGSSTPIPVAPAPRGWGQRESVPPETPPSLSLADIMQEQLHRSKQTVGAASKPINIRRSPSGPFTQSPHSSGSPWGRMESVMNPCTPPMSPQSPHAEPSPDKSGSRQNFSDIMANEMKQRENWTRMRSKPLNLTQIEDRAIDDLVNFYNANEACEERITVRRVLSTNVACPVWVTSKH</sequence>
<dbReference type="InterPro" id="IPR000210">
    <property type="entry name" value="BTB/POZ_dom"/>
</dbReference>
<reference evidence="7 8" key="1">
    <citation type="submission" date="2025-04" db="UniProtKB">
        <authorList>
            <consortium name="RefSeq"/>
        </authorList>
    </citation>
    <scope>IDENTIFICATION</scope>
    <source>
        <tissue evidence="7 8">Total insect</tissue>
    </source>
</reference>
<dbReference type="InterPro" id="IPR009091">
    <property type="entry name" value="RCC1/BLIP-II"/>
</dbReference>
<proteinExistence type="predicted"/>
<feature type="compositionally biased region" description="Acidic residues" evidence="4">
    <location>
        <begin position="1027"/>
        <end position="1039"/>
    </location>
</feature>
<dbReference type="Pfam" id="PF00651">
    <property type="entry name" value="BTB"/>
    <property type="match status" value="2"/>
</dbReference>
<dbReference type="RefSeq" id="XP_034241663.1">
    <property type="nucleotide sequence ID" value="XM_034385772.1"/>
</dbReference>
<dbReference type="PROSITE" id="PS50097">
    <property type="entry name" value="BTB"/>
    <property type="match status" value="2"/>
</dbReference>
<feature type="compositionally biased region" description="Basic and acidic residues" evidence="4">
    <location>
        <begin position="1007"/>
        <end position="1018"/>
    </location>
</feature>
<dbReference type="InterPro" id="IPR036770">
    <property type="entry name" value="Ankyrin_rpt-contain_sf"/>
</dbReference>
<dbReference type="Gene3D" id="2.130.10.30">
    <property type="entry name" value="Regulator of chromosome condensation 1/beta-lactamase-inhibitor protein II"/>
    <property type="match status" value="1"/>
</dbReference>
<dbReference type="CDD" id="cd18500">
    <property type="entry name" value="BACK_IBtk"/>
    <property type="match status" value="1"/>
</dbReference>
<dbReference type="PROSITE" id="PS50012">
    <property type="entry name" value="RCC1_3"/>
    <property type="match status" value="2"/>
</dbReference>
<dbReference type="RefSeq" id="XP_034241662.1">
    <property type="nucleotide sequence ID" value="XM_034385771.1"/>
</dbReference>
<evidence type="ECO:0000256" key="1">
    <source>
        <dbReference type="ARBA" id="ARBA00022737"/>
    </source>
</evidence>
<keyword evidence="6" id="KW-1185">Reference proteome</keyword>
<dbReference type="PROSITE" id="PS50297">
    <property type="entry name" value="ANK_REP_REGION"/>
    <property type="match status" value="1"/>
</dbReference>
<evidence type="ECO:0000259" key="5">
    <source>
        <dbReference type="PROSITE" id="PS50097"/>
    </source>
</evidence>
<evidence type="ECO:0000313" key="8">
    <source>
        <dbReference type="RefSeq" id="XP_034241663.1"/>
    </source>
</evidence>
<feature type="compositionally biased region" description="Polar residues" evidence="4">
    <location>
        <begin position="1262"/>
        <end position="1273"/>
    </location>
</feature>
<feature type="region of interest" description="Disordered" evidence="4">
    <location>
        <begin position="1183"/>
        <end position="1308"/>
    </location>
</feature>
<dbReference type="SUPFAM" id="SSF54695">
    <property type="entry name" value="POZ domain"/>
    <property type="match status" value="2"/>
</dbReference>
<evidence type="ECO:0000256" key="2">
    <source>
        <dbReference type="PROSITE-ProRule" id="PRU00023"/>
    </source>
</evidence>
<dbReference type="SMART" id="SM00248">
    <property type="entry name" value="ANK"/>
    <property type="match status" value="2"/>
</dbReference>
<dbReference type="GO" id="GO:0016301">
    <property type="term" value="F:kinase activity"/>
    <property type="evidence" value="ECO:0007669"/>
    <property type="project" value="UniProtKB-KW"/>
</dbReference>
<dbReference type="Pfam" id="PF12796">
    <property type="entry name" value="Ank_2"/>
    <property type="match status" value="1"/>
</dbReference>
<evidence type="ECO:0000313" key="6">
    <source>
        <dbReference type="Proteomes" id="UP000515158"/>
    </source>
</evidence>
<dbReference type="SUPFAM" id="SSF50985">
    <property type="entry name" value="RCC1/BLIP-II"/>
    <property type="match status" value="1"/>
</dbReference>
<feature type="compositionally biased region" description="Basic residues" evidence="4">
    <location>
        <begin position="692"/>
        <end position="702"/>
    </location>
</feature>
<feature type="repeat" description="ANK" evidence="2">
    <location>
        <begin position="90"/>
        <end position="122"/>
    </location>
</feature>
<feature type="repeat" description="RCC1" evidence="3">
    <location>
        <begin position="147"/>
        <end position="202"/>
    </location>
</feature>
<dbReference type="OrthoDB" id="1893551at2759"/>
<evidence type="ECO:0000313" key="7">
    <source>
        <dbReference type="RefSeq" id="XP_034241662.1"/>
    </source>
</evidence>
<keyword evidence="7 8" id="KW-0418">Kinase</keyword>
<dbReference type="PROSITE" id="PS50088">
    <property type="entry name" value="ANK_REPEAT"/>
    <property type="match status" value="2"/>
</dbReference>
<dbReference type="PANTHER" id="PTHR22872:SF2">
    <property type="entry name" value="INHIBITOR OF BRUTON TYROSINE KINASE"/>
    <property type="match status" value="1"/>
</dbReference>
<feature type="repeat" description="RCC1" evidence="3">
    <location>
        <begin position="203"/>
        <end position="269"/>
    </location>
</feature>
<feature type="region of interest" description="Disordered" evidence="4">
    <location>
        <begin position="690"/>
        <end position="718"/>
    </location>
</feature>
<dbReference type="InterPro" id="IPR000408">
    <property type="entry name" value="Reg_chr_condens"/>
</dbReference>
<dbReference type="InterPro" id="IPR011333">
    <property type="entry name" value="SKP1/BTB/POZ_sf"/>
</dbReference>
<dbReference type="Gene3D" id="1.25.40.20">
    <property type="entry name" value="Ankyrin repeat-containing domain"/>
    <property type="match status" value="1"/>
</dbReference>
<name>A0A6P8YNX9_THRPL</name>
<evidence type="ECO:0000256" key="4">
    <source>
        <dbReference type="SAM" id="MobiDB-lite"/>
    </source>
</evidence>
<organism evidence="8">
    <name type="scientific">Thrips palmi</name>
    <name type="common">Melon thrips</name>
    <dbReference type="NCBI Taxonomy" id="161013"/>
    <lineage>
        <taxon>Eukaryota</taxon>
        <taxon>Metazoa</taxon>
        <taxon>Ecdysozoa</taxon>
        <taxon>Arthropoda</taxon>
        <taxon>Hexapoda</taxon>
        <taxon>Insecta</taxon>
        <taxon>Pterygota</taxon>
        <taxon>Neoptera</taxon>
        <taxon>Paraneoptera</taxon>
        <taxon>Thysanoptera</taxon>
        <taxon>Terebrantia</taxon>
        <taxon>Thripoidea</taxon>
        <taxon>Thripidae</taxon>
        <taxon>Thrips</taxon>
    </lineage>
</organism>
<keyword evidence="1" id="KW-0677">Repeat</keyword>
<dbReference type="PANTHER" id="PTHR22872">
    <property type="entry name" value="BTK-BINDING PROTEIN-RELATED"/>
    <property type="match status" value="1"/>
</dbReference>
<keyword evidence="2" id="KW-0040">ANK repeat</keyword>
<dbReference type="Gene3D" id="3.30.710.10">
    <property type="entry name" value="Potassium Channel Kv1.1, Chain A"/>
    <property type="match status" value="2"/>
</dbReference>
<feature type="domain" description="BTB" evidence="5">
    <location>
        <begin position="784"/>
        <end position="852"/>
    </location>
</feature>
<evidence type="ECO:0000256" key="3">
    <source>
        <dbReference type="PROSITE-ProRule" id="PRU00235"/>
    </source>
</evidence>
<dbReference type="GeneID" id="117645511"/>
<feature type="domain" description="BTB" evidence="5">
    <location>
        <begin position="601"/>
        <end position="671"/>
    </location>
</feature>
<dbReference type="InterPro" id="IPR002110">
    <property type="entry name" value="Ankyrin_rpt"/>
</dbReference>
<feature type="region of interest" description="Disordered" evidence="4">
    <location>
        <begin position="995"/>
        <end position="1068"/>
    </location>
</feature>
<dbReference type="Proteomes" id="UP000515158">
    <property type="component" value="Unplaced"/>
</dbReference>
<dbReference type="InterPro" id="IPR051625">
    <property type="entry name" value="Signaling_Regulatory_Domain"/>
</dbReference>
<feature type="compositionally biased region" description="Basic residues" evidence="4">
    <location>
        <begin position="995"/>
        <end position="1006"/>
    </location>
</feature>
<feature type="repeat" description="ANK" evidence="2">
    <location>
        <begin position="55"/>
        <end position="88"/>
    </location>
</feature>
<accession>A0A6P8YNX9</accession>
<gene>
    <name evidence="7 8" type="primary">LOC117645511</name>
</gene>
<dbReference type="SMART" id="SM00225">
    <property type="entry name" value="BTB"/>
    <property type="match status" value="2"/>
</dbReference>
<feature type="compositionally biased region" description="Basic and acidic residues" evidence="4">
    <location>
        <begin position="707"/>
        <end position="717"/>
    </location>
</feature>
<protein>
    <submittedName>
        <fullName evidence="7 8">Inhibitor of Bruton tyrosine kinase</fullName>
    </submittedName>
</protein>
<keyword evidence="7 8" id="KW-0808">Transferase</keyword>
<dbReference type="Pfam" id="PF00415">
    <property type="entry name" value="RCC1"/>
    <property type="match status" value="1"/>
</dbReference>
<dbReference type="SUPFAM" id="SSF48403">
    <property type="entry name" value="Ankyrin repeat"/>
    <property type="match status" value="1"/>
</dbReference>
<dbReference type="KEGG" id="tpal:117645511"/>